<sequence length="44" mass="4881">MAFSDNHKDGRVIISVHSMSEQHQKALSATGRFNPLNRQTGVQS</sequence>
<protein>
    <submittedName>
        <fullName evidence="2">Uncharacterized protein</fullName>
    </submittedName>
</protein>
<evidence type="ECO:0000256" key="1">
    <source>
        <dbReference type="SAM" id="MobiDB-lite"/>
    </source>
</evidence>
<proteinExistence type="predicted"/>
<evidence type="ECO:0000313" key="2">
    <source>
        <dbReference type="EMBL" id="AKJ19382.1"/>
    </source>
</evidence>
<dbReference type="AlphaFoldDB" id="A0A0G3B3H2"/>
<accession>A0A0G3B3H2</accession>
<feature type="region of interest" description="Disordered" evidence="1">
    <location>
        <begin position="23"/>
        <end position="44"/>
    </location>
</feature>
<keyword evidence="2" id="KW-0614">Plasmid</keyword>
<geneLocation type="plasmid" evidence="2">
    <name>pMRVIM0813</name>
</geneLocation>
<organism evidence="2">
    <name type="scientific">Enterobacter cloacae</name>
    <dbReference type="NCBI Taxonomy" id="550"/>
    <lineage>
        <taxon>Bacteria</taxon>
        <taxon>Pseudomonadati</taxon>
        <taxon>Pseudomonadota</taxon>
        <taxon>Gammaproteobacteria</taxon>
        <taxon>Enterobacterales</taxon>
        <taxon>Enterobacteriaceae</taxon>
        <taxon>Enterobacter</taxon>
        <taxon>Enterobacter cloacae complex</taxon>
    </lineage>
</organism>
<name>A0A0G3B3H2_ENTCL</name>
<reference evidence="2" key="1">
    <citation type="submission" date="2015-03" db="EMBL/GenBank/DDBJ databases">
        <title>Allelic Variants of blaVIM Reside on Diverse Mobile Genetic Elements in Gram-negative Clinical Isolates from the USA.</title>
        <authorList>
            <person name="McGann P."/>
            <person name="Snesrud E."/>
            <person name="Ong A.C."/>
            <person name="Clifford R."/>
            <person name="Kwak Y.I."/>
            <person name="Steele E.D."/>
            <person name="Rabinowitz R."/>
            <person name="Waterman P.E."/>
            <person name="Lesho E."/>
        </authorList>
    </citation>
    <scope>NUCLEOTIDE SEQUENCE</scope>
    <source>
        <strain evidence="2">MRSN17626</strain>
        <plasmid evidence="2">pMRVIM0813</plasmid>
    </source>
</reference>
<dbReference type="EMBL" id="KP975077">
    <property type="protein sequence ID" value="AKJ19382.1"/>
    <property type="molecule type" value="Genomic_DNA"/>
</dbReference>